<accession>A0AAN7BGV8</accession>
<comment type="cofactor">
    <cofactor evidence="2">
        <name>FAD</name>
        <dbReference type="ChEBI" id="CHEBI:57692"/>
    </cofactor>
</comment>
<comment type="similarity">
    <text evidence="1">Belongs to the GMC oxidoreductase family.</text>
</comment>
<reference evidence="5" key="2">
    <citation type="submission" date="2023-05" db="EMBL/GenBank/DDBJ databases">
        <authorList>
            <consortium name="Lawrence Berkeley National Laboratory"/>
            <person name="Steindorff A."/>
            <person name="Hensen N."/>
            <person name="Bonometti L."/>
            <person name="Westerberg I."/>
            <person name="Brannstrom I.O."/>
            <person name="Guillou S."/>
            <person name="Cros-Aarteil S."/>
            <person name="Calhoun S."/>
            <person name="Haridas S."/>
            <person name="Kuo A."/>
            <person name="Mondo S."/>
            <person name="Pangilinan J."/>
            <person name="Riley R."/>
            <person name="Labutti K."/>
            <person name="Andreopoulos B."/>
            <person name="Lipzen A."/>
            <person name="Chen C."/>
            <person name="Yanf M."/>
            <person name="Daum C."/>
            <person name="Ng V."/>
            <person name="Clum A."/>
            <person name="Ohm R."/>
            <person name="Martin F."/>
            <person name="Silar P."/>
            <person name="Natvig D."/>
            <person name="Lalanne C."/>
            <person name="Gautier V."/>
            <person name="Ament-Velasquez S.L."/>
            <person name="Kruys A."/>
            <person name="Hutchinson M.I."/>
            <person name="Powell A.J."/>
            <person name="Barry K."/>
            <person name="Miller A.N."/>
            <person name="Grigoriev I.V."/>
            <person name="Debuchy R."/>
            <person name="Gladieux P."/>
            <person name="Thoren M.H."/>
            <person name="Johannesson H."/>
        </authorList>
    </citation>
    <scope>NUCLEOTIDE SEQUENCE</scope>
    <source>
        <strain evidence="5">CBS 990.96</strain>
    </source>
</reference>
<feature type="chain" id="PRO_5042820726" evidence="3">
    <location>
        <begin position="21"/>
        <end position="603"/>
    </location>
</feature>
<dbReference type="Gene3D" id="3.30.560.10">
    <property type="entry name" value="Glucose Oxidase, domain 3"/>
    <property type="match status" value="1"/>
</dbReference>
<sequence length="603" mass="65902">MRKYIFLTFQLVALLGVTVATNSQHNNDGLDGTTYDYIIVGSGPAGLVLANRLTENRRTTVLVIERGYFDDKPEAYIPYYAQGVDFTQTISPRSAPILKLNNSTRSDTVAAVVGGASLIHGLAGIRGTKVDYDAWEKLGNPGWGWKGILLYFKKSLSFTPPRPETIRRWNITWDPSVYGKGPLQLHISDFQYPGVVTFWDAIRNQPGSTVGLDINAGEGPGGYWTITTIDARNQTRYTARSAYYDPVHKTRPNLKLVTGQTATKILFSRSKPLTANGIQIVSRLDKRTRNVYAKKEVVLSAGAVMTPHLLQVSGIGPASVLKAAGSRYCNLNSAQSFPNPDSLANNATLYAESCAEYLANKTGPISTVNGNTFISYSPPQVLGSNVTAQAVASRLLAQNPTHFLPSSYSKNTAMLKGFLAQRAILVTRFTSNTSFFTASPFRGNGFSPSPPLKSLSRGEITLNLTHPSALPVVQYNTFQNPIDEENVVAIVRRSRRFWQSPQMDPLGPIVELSPGPQFQTNEEILGELRRNELLFWPSLAHPSGTCAMMPQKLGGCVDSKLRVYEVKGLRVVDASIIPLIIGTSLQPTVYAIAEKAADIIKQG</sequence>
<proteinExistence type="inferred from homology"/>
<dbReference type="Proteomes" id="UP001301958">
    <property type="component" value="Unassembled WGS sequence"/>
</dbReference>
<organism evidence="5 6">
    <name type="scientific">Podospora fimiseda</name>
    <dbReference type="NCBI Taxonomy" id="252190"/>
    <lineage>
        <taxon>Eukaryota</taxon>
        <taxon>Fungi</taxon>
        <taxon>Dikarya</taxon>
        <taxon>Ascomycota</taxon>
        <taxon>Pezizomycotina</taxon>
        <taxon>Sordariomycetes</taxon>
        <taxon>Sordariomycetidae</taxon>
        <taxon>Sordariales</taxon>
        <taxon>Podosporaceae</taxon>
        <taxon>Podospora</taxon>
    </lineage>
</organism>
<evidence type="ECO:0000313" key="6">
    <source>
        <dbReference type="Proteomes" id="UP001301958"/>
    </source>
</evidence>
<protein>
    <submittedName>
        <fullName evidence="5">GMC oxidoreductase</fullName>
    </submittedName>
</protein>
<dbReference type="Pfam" id="PF05199">
    <property type="entry name" value="GMC_oxred_C"/>
    <property type="match status" value="1"/>
</dbReference>
<dbReference type="GO" id="GO:0050660">
    <property type="term" value="F:flavin adenine dinucleotide binding"/>
    <property type="evidence" value="ECO:0007669"/>
    <property type="project" value="InterPro"/>
</dbReference>
<comment type="caution">
    <text evidence="5">The sequence shown here is derived from an EMBL/GenBank/DDBJ whole genome shotgun (WGS) entry which is preliminary data.</text>
</comment>
<reference evidence="5" key="1">
    <citation type="journal article" date="2023" name="Mol. Phylogenet. Evol.">
        <title>Genome-scale phylogeny and comparative genomics of the fungal order Sordariales.</title>
        <authorList>
            <person name="Hensen N."/>
            <person name="Bonometti L."/>
            <person name="Westerberg I."/>
            <person name="Brannstrom I.O."/>
            <person name="Guillou S."/>
            <person name="Cros-Aarteil S."/>
            <person name="Calhoun S."/>
            <person name="Haridas S."/>
            <person name="Kuo A."/>
            <person name="Mondo S."/>
            <person name="Pangilinan J."/>
            <person name="Riley R."/>
            <person name="LaButti K."/>
            <person name="Andreopoulos B."/>
            <person name="Lipzen A."/>
            <person name="Chen C."/>
            <person name="Yan M."/>
            <person name="Daum C."/>
            <person name="Ng V."/>
            <person name="Clum A."/>
            <person name="Steindorff A."/>
            <person name="Ohm R.A."/>
            <person name="Martin F."/>
            <person name="Silar P."/>
            <person name="Natvig D.O."/>
            <person name="Lalanne C."/>
            <person name="Gautier V."/>
            <person name="Ament-Velasquez S.L."/>
            <person name="Kruys A."/>
            <person name="Hutchinson M.I."/>
            <person name="Powell A.J."/>
            <person name="Barry K."/>
            <person name="Miller A.N."/>
            <person name="Grigoriev I.V."/>
            <person name="Debuchy R."/>
            <person name="Gladieux P."/>
            <person name="Hiltunen Thoren M."/>
            <person name="Johannesson H."/>
        </authorList>
    </citation>
    <scope>NUCLEOTIDE SEQUENCE</scope>
    <source>
        <strain evidence="5">CBS 990.96</strain>
    </source>
</reference>
<dbReference type="GO" id="GO:0016614">
    <property type="term" value="F:oxidoreductase activity, acting on CH-OH group of donors"/>
    <property type="evidence" value="ECO:0007669"/>
    <property type="project" value="InterPro"/>
</dbReference>
<dbReference type="PANTHER" id="PTHR11552">
    <property type="entry name" value="GLUCOSE-METHANOL-CHOLINE GMC OXIDOREDUCTASE"/>
    <property type="match status" value="1"/>
</dbReference>
<dbReference type="InterPro" id="IPR012132">
    <property type="entry name" value="GMC_OxRdtase"/>
</dbReference>
<dbReference type="PIRSF" id="PIRSF000137">
    <property type="entry name" value="Alcohol_oxidase"/>
    <property type="match status" value="1"/>
</dbReference>
<dbReference type="SUPFAM" id="SSF51905">
    <property type="entry name" value="FAD/NAD(P)-binding domain"/>
    <property type="match status" value="1"/>
</dbReference>
<keyword evidence="2" id="KW-0274">FAD</keyword>
<dbReference type="AlphaFoldDB" id="A0AAN7BGV8"/>
<evidence type="ECO:0000313" key="5">
    <source>
        <dbReference type="EMBL" id="KAK4223093.1"/>
    </source>
</evidence>
<keyword evidence="2" id="KW-0285">Flavoprotein</keyword>
<feature type="signal peptide" evidence="3">
    <location>
        <begin position="1"/>
        <end position="20"/>
    </location>
</feature>
<dbReference type="SUPFAM" id="SSF54373">
    <property type="entry name" value="FAD-linked reductases, C-terminal domain"/>
    <property type="match status" value="1"/>
</dbReference>
<gene>
    <name evidence="5" type="ORF">QBC38DRAFT_503441</name>
</gene>
<keyword evidence="6" id="KW-1185">Reference proteome</keyword>
<dbReference type="Pfam" id="PF00732">
    <property type="entry name" value="GMC_oxred_N"/>
    <property type="match status" value="1"/>
</dbReference>
<evidence type="ECO:0000256" key="2">
    <source>
        <dbReference type="PIRSR" id="PIRSR000137-2"/>
    </source>
</evidence>
<name>A0AAN7BGV8_9PEZI</name>
<dbReference type="InterPro" id="IPR036188">
    <property type="entry name" value="FAD/NAD-bd_sf"/>
</dbReference>
<feature type="domain" description="Glucose-methanol-choline oxidoreductase N-terminal" evidence="4">
    <location>
        <begin position="302"/>
        <end position="316"/>
    </location>
</feature>
<evidence type="ECO:0000256" key="1">
    <source>
        <dbReference type="ARBA" id="ARBA00010790"/>
    </source>
</evidence>
<feature type="binding site" evidence="2">
    <location>
        <position position="112"/>
    </location>
    <ligand>
        <name>FAD</name>
        <dbReference type="ChEBI" id="CHEBI:57692"/>
    </ligand>
</feature>
<dbReference type="Gene3D" id="3.50.50.60">
    <property type="entry name" value="FAD/NAD(P)-binding domain"/>
    <property type="match status" value="1"/>
</dbReference>
<dbReference type="InterPro" id="IPR007867">
    <property type="entry name" value="GMC_OxRtase_C"/>
</dbReference>
<evidence type="ECO:0000256" key="3">
    <source>
        <dbReference type="SAM" id="SignalP"/>
    </source>
</evidence>
<evidence type="ECO:0000259" key="4">
    <source>
        <dbReference type="PROSITE" id="PS00624"/>
    </source>
</evidence>
<dbReference type="PROSITE" id="PS00624">
    <property type="entry name" value="GMC_OXRED_2"/>
    <property type="match status" value="1"/>
</dbReference>
<dbReference type="PANTHER" id="PTHR11552:SF115">
    <property type="entry name" value="DEHYDROGENASE XPTC-RELATED"/>
    <property type="match status" value="1"/>
</dbReference>
<dbReference type="GO" id="GO:0044550">
    <property type="term" value="P:secondary metabolite biosynthetic process"/>
    <property type="evidence" value="ECO:0007669"/>
    <property type="project" value="TreeGrafter"/>
</dbReference>
<dbReference type="EMBL" id="MU865440">
    <property type="protein sequence ID" value="KAK4223093.1"/>
    <property type="molecule type" value="Genomic_DNA"/>
</dbReference>
<keyword evidence="3" id="KW-0732">Signal</keyword>
<dbReference type="InterPro" id="IPR000172">
    <property type="entry name" value="GMC_OxRdtase_N"/>
</dbReference>